<evidence type="ECO:0000313" key="2">
    <source>
        <dbReference type="Proteomes" id="UP000693946"/>
    </source>
</evidence>
<reference evidence="1 2" key="1">
    <citation type="journal article" date="2021" name="Sci. Rep.">
        <title>Chromosome anchoring in Senegalese sole (Solea senegalensis) reveals sex-associated markers and genome rearrangements in flatfish.</title>
        <authorList>
            <person name="Guerrero-Cozar I."/>
            <person name="Gomez-Garrido J."/>
            <person name="Berbel C."/>
            <person name="Martinez-Blanch J.F."/>
            <person name="Alioto T."/>
            <person name="Claros M.G."/>
            <person name="Gagnaire P.A."/>
            <person name="Manchado M."/>
        </authorList>
    </citation>
    <scope>NUCLEOTIDE SEQUENCE [LARGE SCALE GENOMIC DNA]</scope>
    <source>
        <strain evidence="1">Sse05_10M</strain>
    </source>
</reference>
<keyword evidence="2" id="KW-1185">Reference proteome</keyword>
<dbReference type="Proteomes" id="UP000693946">
    <property type="component" value="Unassembled WGS sequence"/>
</dbReference>
<dbReference type="PROSITE" id="PS51257">
    <property type="entry name" value="PROKAR_LIPOPROTEIN"/>
    <property type="match status" value="1"/>
</dbReference>
<sequence length="135" mass="13897">MPSKPAVTGKCQCFKTPPPLMSAAAACALSHVCGAELVRVLSPSSGSSKLVLCTQQDVGTEGEKGRALCTAAPTTQQPTLWCHCSSLPPLSPSPTTPAAAAATHCTASPLSGPALSELQHLKLCSVRKKPRHKDL</sequence>
<accession>A0AAV6PGE6</accession>
<proteinExistence type="predicted"/>
<protein>
    <submittedName>
        <fullName evidence="1">Uncharacterized protein</fullName>
    </submittedName>
</protein>
<dbReference type="EMBL" id="JAGKHQ010001363">
    <property type="protein sequence ID" value="KAG7457360.1"/>
    <property type="molecule type" value="Genomic_DNA"/>
</dbReference>
<organism evidence="1 2">
    <name type="scientific">Solea senegalensis</name>
    <name type="common">Senegalese sole</name>
    <dbReference type="NCBI Taxonomy" id="28829"/>
    <lineage>
        <taxon>Eukaryota</taxon>
        <taxon>Metazoa</taxon>
        <taxon>Chordata</taxon>
        <taxon>Craniata</taxon>
        <taxon>Vertebrata</taxon>
        <taxon>Euteleostomi</taxon>
        <taxon>Actinopterygii</taxon>
        <taxon>Neopterygii</taxon>
        <taxon>Teleostei</taxon>
        <taxon>Neoteleostei</taxon>
        <taxon>Acanthomorphata</taxon>
        <taxon>Carangaria</taxon>
        <taxon>Pleuronectiformes</taxon>
        <taxon>Pleuronectoidei</taxon>
        <taxon>Soleidae</taxon>
        <taxon>Solea</taxon>
    </lineage>
</organism>
<comment type="caution">
    <text evidence="1">The sequence shown here is derived from an EMBL/GenBank/DDBJ whole genome shotgun (WGS) entry which is preliminary data.</text>
</comment>
<evidence type="ECO:0000313" key="1">
    <source>
        <dbReference type="EMBL" id="KAG7457360.1"/>
    </source>
</evidence>
<name>A0AAV6PGE6_SOLSE</name>
<gene>
    <name evidence="1" type="ORF">JOB18_047921</name>
</gene>
<dbReference type="AlphaFoldDB" id="A0AAV6PGE6"/>